<proteinExistence type="predicted"/>
<sequence>MQKLFAISFSFLVLFQSLNIGVEDISKISVLLDHAEYHQENYGDSFVQFLAEHYGDLKDSHDNDHEEHEDLPFKHHHQTCVHTSVAFTFDIIEFDLTYDPFIEIPFNFFYTESVSLFEKSSVFQPPKLA</sequence>
<comment type="caution">
    <text evidence="1">The sequence shown here is derived from an EMBL/GenBank/DDBJ whole genome shotgun (WGS) entry which is preliminary data.</text>
</comment>
<gene>
    <name evidence="1" type="ORF">ACFS29_13760</name>
</gene>
<protein>
    <submittedName>
        <fullName evidence="1">Uncharacterized protein</fullName>
    </submittedName>
</protein>
<dbReference type="EMBL" id="JBHUOS010000010">
    <property type="protein sequence ID" value="MFD2916716.1"/>
    <property type="molecule type" value="Genomic_DNA"/>
</dbReference>
<reference evidence="2" key="1">
    <citation type="journal article" date="2019" name="Int. J. Syst. Evol. Microbiol.">
        <title>The Global Catalogue of Microorganisms (GCM) 10K type strain sequencing project: providing services to taxonomists for standard genome sequencing and annotation.</title>
        <authorList>
            <consortium name="The Broad Institute Genomics Platform"/>
            <consortium name="The Broad Institute Genome Sequencing Center for Infectious Disease"/>
            <person name="Wu L."/>
            <person name="Ma J."/>
        </authorList>
    </citation>
    <scope>NUCLEOTIDE SEQUENCE [LARGE SCALE GENOMIC DNA]</scope>
    <source>
        <strain evidence="2">KCTC 32514</strain>
    </source>
</reference>
<dbReference type="Proteomes" id="UP001597548">
    <property type="component" value="Unassembled WGS sequence"/>
</dbReference>
<evidence type="ECO:0000313" key="1">
    <source>
        <dbReference type="EMBL" id="MFD2916716.1"/>
    </source>
</evidence>
<accession>A0ABW5ZXR6</accession>
<name>A0ABW5ZXR6_9FLAO</name>
<keyword evidence="2" id="KW-1185">Reference proteome</keyword>
<dbReference type="RefSeq" id="WP_194506421.1">
    <property type="nucleotide sequence ID" value="NZ_JADILU010000001.1"/>
</dbReference>
<evidence type="ECO:0000313" key="2">
    <source>
        <dbReference type="Proteomes" id="UP001597548"/>
    </source>
</evidence>
<organism evidence="1 2">
    <name type="scientific">Psychroserpens luteus</name>
    <dbReference type="NCBI Taxonomy" id="1434066"/>
    <lineage>
        <taxon>Bacteria</taxon>
        <taxon>Pseudomonadati</taxon>
        <taxon>Bacteroidota</taxon>
        <taxon>Flavobacteriia</taxon>
        <taxon>Flavobacteriales</taxon>
        <taxon>Flavobacteriaceae</taxon>
        <taxon>Psychroserpens</taxon>
    </lineage>
</organism>